<dbReference type="InterPro" id="IPR003591">
    <property type="entry name" value="Leu-rich_rpt_typical-subtyp"/>
</dbReference>
<keyword evidence="4 12" id="KW-0812">Transmembrane</keyword>
<dbReference type="PRINTS" id="PR01537">
    <property type="entry name" value="INTRLKN1R1F"/>
</dbReference>
<dbReference type="PANTHER" id="PTHR24365:SF541">
    <property type="entry name" value="PROTEIN TOLL-RELATED"/>
    <property type="match status" value="1"/>
</dbReference>
<evidence type="ECO:0000256" key="5">
    <source>
        <dbReference type="ARBA" id="ARBA00022729"/>
    </source>
</evidence>
<feature type="transmembrane region" description="Helical" evidence="12">
    <location>
        <begin position="842"/>
        <end position="867"/>
    </location>
</feature>
<dbReference type="SMART" id="SM00255">
    <property type="entry name" value="TIR"/>
    <property type="match status" value="1"/>
</dbReference>
<keyword evidence="3" id="KW-0433">Leucine-rich repeat</keyword>
<reference evidence="15 16" key="1">
    <citation type="submission" date="2020-02" db="EMBL/GenBank/DDBJ databases">
        <authorList>
            <person name="Ferguson B K."/>
        </authorList>
    </citation>
    <scope>NUCLEOTIDE SEQUENCE [LARGE SCALE GENOMIC DNA]</scope>
</reference>
<dbReference type="InterPro" id="IPR032675">
    <property type="entry name" value="LRR_dom_sf"/>
</dbReference>
<sequence length="1116" mass="124919">MSFAGSLSAVGLLVSLLLFWCATRPSLALECPTGSPCHCYASDINEYRIHCVPPDDDDDDNVNNKRIVVRPSLDMVIGPGAYLRLQCRAGNSTRWSDQLRQVRFEIGPVAKIIWSACPMPGPDEIKRVVQALGVRDVEQLNLENLKGELSPEDLAAFPGLRHLILSNNDLSRYEVKLDLLRGVPNLRILELRNTRIDPPSGFFLKSPQLRALELGKNELRSVKPGLFAGLRRVELLNLWSNELEHLEPSAFRGLGHTLHTLDIQQNLLVTLPSDLFAELAELEVLSMGGNRFSYLPAGLFSANQRLKVLKMPNNRANLTELPRRLLADLPGLTSVVLSRSKIHRLPADLFRASRNLSDVNLDKNFLTGLPAGLLEDQSELRSFSAVFNDLKEIPDGLFARTRKLTKLNLSMNRLTAINELSLRGLESLQELNLESNQLEHIHLDAFADLVELRVARLANNRLSLATGLSDHFGSISPLRPCAQLEQLYLANNNVSEIYADWTLYMAKLRKLDLSDNLFSSLMTTDLQFVSSQLDVDLRHNRIAFVNLDQLELLSANLDQLQQQQRRLSIKLGHNPVQCDCSLYPLLRHVSGESTPQARAYVSFDLDEARCYGPDYATGRLLSSFEASSFKCLVDVEYDKENEQEENEEDEKDEEGEDDYEACGPTGPCDCWLRPADRALLLDCSERNLTEAPPRLANHGQADCVELDLSHNSLERAPRFEQAGYERLCALDLADNDISEFEQTMPAPNLKALNLRGNNLTSIDPATLRVLGSSAQLKRLGLDDNPWSCDCQSHELLLFVQQRASDVLDLANVQCANSSNGTSLASLTVQQLCPSLGAGVPRWLAWLCSCVGVLGFVLGCSLALYYCYQREIQIWLYSMNLCMGLVSEEEIDKDKLYDAFVSYSHADEDFVLNELVAKLESGPQPYRLCIHVRDWHAGEWIVEQIERSVQESCRTIIVLTRNFVESEWGRLEFQTAHKLALSEKMRLRLVIVLMEDVGPIEALDEDLRAYLKSNTYVKWGDPWFWQKLRYALPHHRAGRTSRGGAGGGGTANNAGGGSKAEHSGEDVVDEMLTTTTTTTTTTTKSNGGTNFISRAIDKQLDAVRILMMDEVRKDNNL</sequence>
<keyword evidence="16" id="KW-1185">Reference proteome</keyword>
<dbReference type="PROSITE" id="PS51450">
    <property type="entry name" value="LRR"/>
    <property type="match status" value="2"/>
</dbReference>
<keyword evidence="9" id="KW-0675">Receptor</keyword>
<evidence type="ECO:0000256" key="2">
    <source>
        <dbReference type="ARBA" id="ARBA00009634"/>
    </source>
</evidence>
<evidence type="ECO:0000313" key="15">
    <source>
        <dbReference type="EMBL" id="CAB0032072.1"/>
    </source>
</evidence>
<dbReference type="SUPFAM" id="SSF52200">
    <property type="entry name" value="Toll/Interleukin receptor TIR domain"/>
    <property type="match status" value="1"/>
</dbReference>
<evidence type="ECO:0000256" key="8">
    <source>
        <dbReference type="ARBA" id="ARBA00023136"/>
    </source>
</evidence>
<keyword evidence="10" id="KW-0325">Glycoprotein</keyword>
<dbReference type="InterPro" id="IPR035897">
    <property type="entry name" value="Toll_tir_struct_dom_sf"/>
</dbReference>
<dbReference type="GO" id="GO:0005886">
    <property type="term" value="C:plasma membrane"/>
    <property type="evidence" value="ECO:0007669"/>
    <property type="project" value="TreeGrafter"/>
</dbReference>
<evidence type="ECO:0000313" key="16">
    <source>
        <dbReference type="Proteomes" id="UP000479190"/>
    </source>
</evidence>
<keyword evidence="6" id="KW-0677">Repeat</keyword>
<evidence type="ECO:0000256" key="13">
    <source>
        <dbReference type="SAM" id="SignalP"/>
    </source>
</evidence>
<evidence type="ECO:0000256" key="3">
    <source>
        <dbReference type="ARBA" id="ARBA00022614"/>
    </source>
</evidence>
<accession>A0A6H5I3Q6</accession>
<dbReference type="SMART" id="SM00082">
    <property type="entry name" value="LRRCT"/>
    <property type="match status" value="2"/>
</dbReference>
<feature type="region of interest" description="Disordered" evidence="11">
    <location>
        <begin position="639"/>
        <end position="659"/>
    </location>
</feature>
<dbReference type="InterPro" id="IPR000483">
    <property type="entry name" value="Cys-rich_flank_reg_C"/>
</dbReference>
<gene>
    <name evidence="15" type="ORF">TBRA_LOCUS4023</name>
</gene>
<evidence type="ECO:0000256" key="12">
    <source>
        <dbReference type="SAM" id="Phobius"/>
    </source>
</evidence>
<keyword evidence="5 13" id="KW-0732">Signal</keyword>
<dbReference type="FunFam" id="3.80.10.10:FF:001164">
    <property type="entry name" value="GH01279p"/>
    <property type="match status" value="1"/>
</dbReference>
<dbReference type="InterPro" id="IPR000157">
    <property type="entry name" value="TIR_dom"/>
</dbReference>
<dbReference type="Gene3D" id="3.40.50.10140">
    <property type="entry name" value="Toll/interleukin-1 receptor homology (TIR) domain"/>
    <property type="match status" value="1"/>
</dbReference>
<keyword evidence="8 12" id="KW-0472">Membrane</keyword>
<evidence type="ECO:0000256" key="6">
    <source>
        <dbReference type="ARBA" id="ARBA00022737"/>
    </source>
</evidence>
<proteinExistence type="inferred from homology"/>
<dbReference type="Pfam" id="PF13676">
    <property type="entry name" value="TIR_2"/>
    <property type="match status" value="1"/>
</dbReference>
<evidence type="ECO:0000256" key="4">
    <source>
        <dbReference type="ARBA" id="ARBA00022692"/>
    </source>
</evidence>
<evidence type="ECO:0000256" key="11">
    <source>
        <dbReference type="SAM" id="MobiDB-lite"/>
    </source>
</evidence>
<dbReference type="GO" id="GO:0038023">
    <property type="term" value="F:signaling receptor activity"/>
    <property type="evidence" value="ECO:0007669"/>
    <property type="project" value="TreeGrafter"/>
</dbReference>
<dbReference type="GO" id="GO:0007165">
    <property type="term" value="P:signal transduction"/>
    <property type="evidence" value="ECO:0007669"/>
    <property type="project" value="InterPro"/>
</dbReference>
<evidence type="ECO:0000256" key="7">
    <source>
        <dbReference type="ARBA" id="ARBA00022989"/>
    </source>
</evidence>
<keyword evidence="7 12" id="KW-1133">Transmembrane helix</keyword>
<dbReference type="Pfam" id="PF00560">
    <property type="entry name" value="LRR_1"/>
    <property type="match status" value="1"/>
</dbReference>
<feature type="domain" description="TIR" evidence="14">
    <location>
        <begin position="894"/>
        <end position="1031"/>
    </location>
</feature>
<dbReference type="EMBL" id="CADCXV010000663">
    <property type="protein sequence ID" value="CAB0032072.1"/>
    <property type="molecule type" value="Genomic_DNA"/>
</dbReference>
<dbReference type="Gene3D" id="3.80.10.10">
    <property type="entry name" value="Ribonuclease Inhibitor"/>
    <property type="match status" value="3"/>
</dbReference>
<dbReference type="InterPro" id="IPR001611">
    <property type="entry name" value="Leu-rich_rpt"/>
</dbReference>
<feature type="compositionally biased region" description="Gly residues" evidence="11">
    <location>
        <begin position="1040"/>
        <end position="1057"/>
    </location>
</feature>
<evidence type="ECO:0000259" key="14">
    <source>
        <dbReference type="PROSITE" id="PS50104"/>
    </source>
</evidence>
<dbReference type="OrthoDB" id="1421090at2759"/>
<dbReference type="PANTHER" id="PTHR24365">
    <property type="entry name" value="TOLL-LIKE RECEPTOR"/>
    <property type="match status" value="1"/>
</dbReference>
<dbReference type="AlphaFoldDB" id="A0A6H5I3Q6"/>
<evidence type="ECO:0000256" key="10">
    <source>
        <dbReference type="ARBA" id="ARBA00023180"/>
    </source>
</evidence>
<feature type="signal peptide" evidence="13">
    <location>
        <begin position="1"/>
        <end position="28"/>
    </location>
</feature>
<dbReference type="FunFam" id="3.40.50.10140:FF:000026">
    <property type="entry name" value="Toll-like receptor 2"/>
    <property type="match status" value="1"/>
</dbReference>
<feature type="region of interest" description="Disordered" evidence="11">
    <location>
        <begin position="1036"/>
        <end position="1063"/>
    </location>
</feature>
<organism evidence="15 16">
    <name type="scientific">Trichogramma brassicae</name>
    <dbReference type="NCBI Taxonomy" id="86971"/>
    <lineage>
        <taxon>Eukaryota</taxon>
        <taxon>Metazoa</taxon>
        <taxon>Ecdysozoa</taxon>
        <taxon>Arthropoda</taxon>
        <taxon>Hexapoda</taxon>
        <taxon>Insecta</taxon>
        <taxon>Pterygota</taxon>
        <taxon>Neoptera</taxon>
        <taxon>Endopterygota</taxon>
        <taxon>Hymenoptera</taxon>
        <taxon>Apocrita</taxon>
        <taxon>Proctotrupomorpha</taxon>
        <taxon>Chalcidoidea</taxon>
        <taxon>Trichogrammatidae</taxon>
        <taxon>Trichogramma</taxon>
    </lineage>
</organism>
<dbReference type="Proteomes" id="UP000479190">
    <property type="component" value="Unassembled WGS sequence"/>
</dbReference>
<feature type="chain" id="PRO_5026273916" description="TIR domain-containing protein" evidence="13">
    <location>
        <begin position="29"/>
        <end position="1116"/>
    </location>
</feature>
<dbReference type="SMART" id="SM00369">
    <property type="entry name" value="LRR_TYP"/>
    <property type="match status" value="12"/>
</dbReference>
<name>A0A6H5I3Q6_9HYME</name>
<evidence type="ECO:0000256" key="1">
    <source>
        <dbReference type="ARBA" id="ARBA00004479"/>
    </source>
</evidence>
<dbReference type="PROSITE" id="PS50104">
    <property type="entry name" value="TIR"/>
    <property type="match status" value="1"/>
</dbReference>
<comment type="subcellular location">
    <subcellularLocation>
        <location evidence="1">Membrane</location>
        <topology evidence="1">Single-pass type I membrane protein</topology>
    </subcellularLocation>
</comment>
<dbReference type="Pfam" id="PF13855">
    <property type="entry name" value="LRR_8"/>
    <property type="match status" value="2"/>
</dbReference>
<dbReference type="SUPFAM" id="SSF52058">
    <property type="entry name" value="L domain-like"/>
    <property type="match status" value="3"/>
</dbReference>
<comment type="similarity">
    <text evidence="2">Belongs to the Toll-like receptor family.</text>
</comment>
<evidence type="ECO:0000256" key="9">
    <source>
        <dbReference type="ARBA" id="ARBA00023170"/>
    </source>
</evidence>
<protein>
    <recommendedName>
        <fullName evidence="14">TIR domain-containing protein</fullName>
    </recommendedName>
</protein>